<accession>A0A0F9B880</accession>
<dbReference type="EMBL" id="LAZR01053461">
    <property type="protein sequence ID" value="KKK80691.1"/>
    <property type="molecule type" value="Genomic_DNA"/>
</dbReference>
<dbReference type="AlphaFoldDB" id="A0A0F9B880"/>
<sequence>MTRFGFTRPTRPRSATTSVRFIPTEGFTELPDIEAPPGSITSGQNVWIRHGRLEPRWRLQQAADNILNDLPTGAFDYDDVGGARFPVVASQDTVAFLNNDSYVSLQYVSGTSNFPPTSGQNDTFFGTPDSSALFGTGFFNRAKFFEQVFADAGNGGNDVAELHDSALNDLLDAQGDVARLTNEDLGAIFQQATKFDTVTAFGTTGTNRRDVRLPLSFVLQFNGTWIDV</sequence>
<comment type="caution">
    <text evidence="1">The sequence shown here is derived from an EMBL/GenBank/DDBJ whole genome shotgun (WGS) entry which is preliminary data.</text>
</comment>
<name>A0A0F9B880_9ZZZZ</name>
<proteinExistence type="predicted"/>
<reference evidence="1" key="1">
    <citation type="journal article" date="2015" name="Nature">
        <title>Complex archaea that bridge the gap between prokaryotes and eukaryotes.</title>
        <authorList>
            <person name="Spang A."/>
            <person name="Saw J.H."/>
            <person name="Jorgensen S.L."/>
            <person name="Zaremba-Niedzwiedzka K."/>
            <person name="Martijn J."/>
            <person name="Lind A.E."/>
            <person name="van Eijk R."/>
            <person name="Schleper C."/>
            <person name="Guy L."/>
            <person name="Ettema T.J."/>
        </authorList>
    </citation>
    <scope>NUCLEOTIDE SEQUENCE</scope>
</reference>
<gene>
    <name evidence="1" type="ORF">LCGC14_2820970</name>
</gene>
<protein>
    <submittedName>
        <fullName evidence="1">Uncharacterized protein</fullName>
    </submittedName>
</protein>
<organism evidence="1">
    <name type="scientific">marine sediment metagenome</name>
    <dbReference type="NCBI Taxonomy" id="412755"/>
    <lineage>
        <taxon>unclassified sequences</taxon>
        <taxon>metagenomes</taxon>
        <taxon>ecological metagenomes</taxon>
    </lineage>
</organism>
<evidence type="ECO:0000313" key="1">
    <source>
        <dbReference type="EMBL" id="KKK80691.1"/>
    </source>
</evidence>